<dbReference type="Proteomes" id="UP000269945">
    <property type="component" value="Unassembled WGS sequence"/>
</dbReference>
<accession>A0A9X9PTJ2</accession>
<evidence type="ECO:0000256" key="1">
    <source>
        <dbReference type="SAM" id="MobiDB-lite"/>
    </source>
</evidence>
<dbReference type="AlphaFoldDB" id="A0A9X9PTJ2"/>
<keyword evidence="3" id="KW-1185">Reference proteome</keyword>
<protein>
    <submittedName>
        <fullName evidence="2">Uncharacterized protein</fullName>
    </submittedName>
</protein>
<comment type="caution">
    <text evidence="2">The sequence shown here is derived from an EMBL/GenBank/DDBJ whole genome shotgun (WGS) entry which is preliminary data.</text>
</comment>
<gene>
    <name evidence="2" type="ORF">BN2614_LOCUS5</name>
</gene>
<dbReference type="EMBL" id="CYRY02000897">
    <property type="protein sequence ID" value="VCW51534.1"/>
    <property type="molecule type" value="Genomic_DNA"/>
</dbReference>
<evidence type="ECO:0000313" key="2">
    <source>
        <dbReference type="EMBL" id="VCW51534.1"/>
    </source>
</evidence>
<sequence>ETQGSPWTCPLPSPHLTSSSDTPRISQARRRPPRPPPAPQPCSPQHDTDAQECPKGQASSGHQEGGQRPCRRVLH</sequence>
<organism evidence="2 3">
    <name type="scientific">Gulo gulo</name>
    <name type="common">Wolverine</name>
    <name type="synonym">Gluton</name>
    <dbReference type="NCBI Taxonomy" id="48420"/>
    <lineage>
        <taxon>Eukaryota</taxon>
        <taxon>Metazoa</taxon>
        <taxon>Chordata</taxon>
        <taxon>Craniata</taxon>
        <taxon>Vertebrata</taxon>
        <taxon>Euteleostomi</taxon>
        <taxon>Mammalia</taxon>
        <taxon>Eutheria</taxon>
        <taxon>Laurasiatheria</taxon>
        <taxon>Carnivora</taxon>
        <taxon>Caniformia</taxon>
        <taxon>Musteloidea</taxon>
        <taxon>Mustelidae</taxon>
        <taxon>Guloninae</taxon>
        <taxon>Gulo</taxon>
    </lineage>
</organism>
<evidence type="ECO:0000313" key="3">
    <source>
        <dbReference type="Proteomes" id="UP000269945"/>
    </source>
</evidence>
<feature type="non-terminal residue" evidence="2">
    <location>
        <position position="1"/>
    </location>
</feature>
<name>A0A9X9PTJ2_GULGU</name>
<feature type="region of interest" description="Disordered" evidence="1">
    <location>
        <begin position="1"/>
        <end position="75"/>
    </location>
</feature>
<reference evidence="2 3" key="1">
    <citation type="submission" date="2018-10" db="EMBL/GenBank/DDBJ databases">
        <authorList>
            <person name="Ekblom R."/>
            <person name="Jareborg N."/>
        </authorList>
    </citation>
    <scope>NUCLEOTIDE SEQUENCE [LARGE SCALE GENOMIC DNA]</scope>
    <source>
        <tissue evidence="2">Muscle</tissue>
    </source>
</reference>
<proteinExistence type="predicted"/>